<dbReference type="AlphaFoldDB" id="A0A397W6D0"/>
<evidence type="ECO:0000313" key="1">
    <source>
        <dbReference type="EMBL" id="RIB27843.1"/>
    </source>
</evidence>
<evidence type="ECO:0000313" key="2">
    <source>
        <dbReference type="Proteomes" id="UP000266673"/>
    </source>
</evidence>
<proteinExistence type="predicted"/>
<dbReference type="STRING" id="44941.A0A397W6D0"/>
<dbReference type="EMBL" id="QKWP01000085">
    <property type="protein sequence ID" value="RIB27843.1"/>
    <property type="molecule type" value="Genomic_DNA"/>
</dbReference>
<gene>
    <name evidence="1" type="ORF">C2G38_2028995</name>
</gene>
<sequence>MACHQIENNDGWAEYDVWYYGKKDLTKWGTAKDEDFSNCKFKSHYKKLFNDLMYWFFEKLHEDLANYYVSELASRDSLKYNGCLNLNYNNIISELREKLYPTLNITEYNIFQAIKSQFKLLKDLWKFLNQINNILIFINFFTKFHMGRISG</sequence>
<reference evidence="1 2" key="1">
    <citation type="submission" date="2018-06" db="EMBL/GenBank/DDBJ databases">
        <title>Comparative genomics reveals the genomic features of Rhizophagus irregularis, R. cerebriforme, R. diaphanum and Gigaspora rosea, and their symbiotic lifestyle signature.</title>
        <authorList>
            <person name="Morin E."/>
            <person name="San Clemente H."/>
            <person name="Chen E.C.H."/>
            <person name="De La Providencia I."/>
            <person name="Hainaut M."/>
            <person name="Kuo A."/>
            <person name="Kohler A."/>
            <person name="Murat C."/>
            <person name="Tang N."/>
            <person name="Roy S."/>
            <person name="Loubradou J."/>
            <person name="Henrissat B."/>
            <person name="Grigoriev I.V."/>
            <person name="Corradi N."/>
            <person name="Roux C."/>
            <person name="Martin F.M."/>
        </authorList>
    </citation>
    <scope>NUCLEOTIDE SEQUENCE [LARGE SCALE GENOMIC DNA]</scope>
    <source>
        <strain evidence="1 2">DAOM 194757</strain>
    </source>
</reference>
<accession>A0A397W6D0</accession>
<name>A0A397W6D0_9GLOM</name>
<dbReference type="OrthoDB" id="2303236at2759"/>
<dbReference type="Proteomes" id="UP000266673">
    <property type="component" value="Unassembled WGS sequence"/>
</dbReference>
<comment type="caution">
    <text evidence="1">The sequence shown here is derived from an EMBL/GenBank/DDBJ whole genome shotgun (WGS) entry which is preliminary data.</text>
</comment>
<keyword evidence="2" id="KW-1185">Reference proteome</keyword>
<protein>
    <submittedName>
        <fullName evidence="1">Uncharacterized protein</fullName>
    </submittedName>
</protein>
<organism evidence="1 2">
    <name type="scientific">Gigaspora rosea</name>
    <dbReference type="NCBI Taxonomy" id="44941"/>
    <lineage>
        <taxon>Eukaryota</taxon>
        <taxon>Fungi</taxon>
        <taxon>Fungi incertae sedis</taxon>
        <taxon>Mucoromycota</taxon>
        <taxon>Glomeromycotina</taxon>
        <taxon>Glomeromycetes</taxon>
        <taxon>Diversisporales</taxon>
        <taxon>Gigasporaceae</taxon>
        <taxon>Gigaspora</taxon>
    </lineage>
</organism>